<evidence type="ECO:0000313" key="3">
    <source>
        <dbReference type="Proteomes" id="UP000055024"/>
    </source>
</evidence>
<evidence type="ECO:0000313" key="2">
    <source>
        <dbReference type="EMBL" id="KRZ01238.1"/>
    </source>
</evidence>
<name>A0A0V1GSC2_9BILA</name>
<organism evidence="2 3">
    <name type="scientific">Trichinella zimbabwensis</name>
    <dbReference type="NCBI Taxonomy" id="268475"/>
    <lineage>
        <taxon>Eukaryota</taxon>
        <taxon>Metazoa</taxon>
        <taxon>Ecdysozoa</taxon>
        <taxon>Nematoda</taxon>
        <taxon>Enoplea</taxon>
        <taxon>Dorylaimia</taxon>
        <taxon>Trichinellida</taxon>
        <taxon>Trichinellidae</taxon>
        <taxon>Trichinella</taxon>
    </lineage>
</organism>
<protein>
    <submittedName>
        <fullName evidence="2">Uncharacterized protein</fullName>
    </submittedName>
</protein>
<feature type="region of interest" description="Disordered" evidence="1">
    <location>
        <begin position="61"/>
        <end position="96"/>
    </location>
</feature>
<accession>A0A0V1GSC2</accession>
<keyword evidence="3" id="KW-1185">Reference proteome</keyword>
<dbReference type="EMBL" id="JYDP01000315">
    <property type="protein sequence ID" value="KRZ01238.1"/>
    <property type="molecule type" value="Genomic_DNA"/>
</dbReference>
<gene>
    <name evidence="2" type="ORF">T11_6694</name>
</gene>
<evidence type="ECO:0000256" key="1">
    <source>
        <dbReference type="SAM" id="MobiDB-lite"/>
    </source>
</evidence>
<proteinExistence type="predicted"/>
<sequence>LECGVQRCRPRDGATSAADRTISPEIVWLEDRVPILVGRTHRLANDVGAVEALFAPLHVRETSTGQRHRRHPSVSPAIERGAAHRSYEGQWHTTQPASRHGLLKASILPML</sequence>
<reference evidence="2 3" key="1">
    <citation type="submission" date="2015-01" db="EMBL/GenBank/DDBJ databases">
        <title>Evolution of Trichinella species and genotypes.</title>
        <authorList>
            <person name="Korhonen P.K."/>
            <person name="Edoardo P."/>
            <person name="Giuseppe L.R."/>
            <person name="Gasser R.B."/>
        </authorList>
    </citation>
    <scope>NUCLEOTIDE SEQUENCE [LARGE SCALE GENOMIC DNA]</scope>
    <source>
        <strain evidence="2">ISS1029</strain>
    </source>
</reference>
<comment type="caution">
    <text evidence="2">The sequence shown here is derived from an EMBL/GenBank/DDBJ whole genome shotgun (WGS) entry which is preliminary data.</text>
</comment>
<dbReference type="Proteomes" id="UP000055024">
    <property type="component" value="Unassembled WGS sequence"/>
</dbReference>
<feature type="non-terminal residue" evidence="2">
    <location>
        <position position="1"/>
    </location>
</feature>
<feature type="non-terminal residue" evidence="2">
    <location>
        <position position="111"/>
    </location>
</feature>
<dbReference type="AlphaFoldDB" id="A0A0V1GSC2"/>